<sequence>MKSRFTCSVTNSF</sequence>
<accession>A0A2P2NWZ1</accession>
<evidence type="ECO:0000313" key="1">
    <source>
        <dbReference type="EMBL" id="MBX46984.1"/>
    </source>
</evidence>
<protein>
    <submittedName>
        <fullName evidence="1">Uncharacterized protein</fullName>
    </submittedName>
</protein>
<reference evidence="1" key="1">
    <citation type="submission" date="2018-02" db="EMBL/GenBank/DDBJ databases">
        <title>Rhizophora mucronata_Transcriptome.</title>
        <authorList>
            <person name="Meera S.P."/>
            <person name="Sreeshan A."/>
            <person name="Augustine A."/>
        </authorList>
    </citation>
    <scope>NUCLEOTIDE SEQUENCE</scope>
    <source>
        <tissue evidence="1">Leaf</tissue>
    </source>
</reference>
<proteinExistence type="predicted"/>
<organism evidence="1">
    <name type="scientific">Rhizophora mucronata</name>
    <name type="common">Asiatic mangrove</name>
    <dbReference type="NCBI Taxonomy" id="61149"/>
    <lineage>
        <taxon>Eukaryota</taxon>
        <taxon>Viridiplantae</taxon>
        <taxon>Streptophyta</taxon>
        <taxon>Embryophyta</taxon>
        <taxon>Tracheophyta</taxon>
        <taxon>Spermatophyta</taxon>
        <taxon>Magnoliopsida</taxon>
        <taxon>eudicotyledons</taxon>
        <taxon>Gunneridae</taxon>
        <taxon>Pentapetalae</taxon>
        <taxon>rosids</taxon>
        <taxon>fabids</taxon>
        <taxon>Malpighiales</taxon>
        <taxon>Rhizophoraceae</taxon>
        <taxon>Rhizophora</taxon>
    </lineage>
</organism>
<name>A0A2P2NWZ1_RHIMU</name>
<dbReference type="EMBL" id="GGEC01066500">
    <property type="protein sequence ID" value="MBX46984.1"/>
    <property type="molecule type" value="Transcribed_RNA"/>
</dbReference>